<evidence type="ECO:0000313" key="1">
    <source>
        <dbReference type="EMBL" id="KYP65195.1"/>
    </source>
</evidence>
<evidence type="ECO:0000313" key="2">
    <source>
        <dbReference type="Proteomes" id="UP000075243"/>
    </source>
</evidence>
<keyword evidence="2" id="KW-1185">Reference proteome</keyword>
<proteinExistence type="predicted"/>
<sequence length="141" mass="15925">MIGNQPLFLHLSFSGSLPFVTLANGSKIKVCGIKHTPSLPNLLLHFILFVHGFSSNSIFISKLTCNHDYDVLIVNNFVLVYDRHTRLTIRARHESRGLYQFSPLVAYVLTTTHILVHQRLGHPSMDELRLLVPSLSTLTFS</sequence>
<accession>A0A151TDS6</accession>
<reference evidence="1 2" key="1">
    <citation type="journal article" date="2012" name="Nat. Biotechnol.">
        <title>Draft genome sequence of pigeonpea (Cajanus cajan), an orphan legume crop of resource-poor farmers.</title>
        <authorList>
            <person name="Varshney R.K."/>
            <person name="Chen W."/>
            <person name="Li Y."/>
            <person name="Bharti A.K."/>
            <person name="Saxena R.K."/>
            <person name="Schlueter J.A."/>
            <person name="Donoghue M.T."/>
            <person name="Azam S."/>
            <person name="Fan G."/>
            <person name="Whaley A.M."/>
            <person name="Farmer A.D."/>
            <person name="Sheridan J."/>
            <person name="Iwata A."/>
            <person name="Tuteja R."/>
            <person name="Penmetsa R.V."/>
            <person name="Wu W."/>
            <person name="Upadhyaya H.D."/>
            <person name="Yang S.P."/>
            <person name="Shah T."/>
            <person name="Saxena K.B."/>
            <person name="Michael T."/>
            <person name="McCombie W.R."/>
            <person name="Yang B."/>
            <person name="Zhang G."/>
            <person name="Yang H."/>
            <person name="Wang J."/>
            <person name="Spillane C."/>
            <person name="Cook D.R."/>
            <person name="May G.D."/>
            <person name="Xu X."/>
            <person name="Jackson S.A."/>
        </authorList>
    </citation>
    <scope>NUCLEOTIDE SEQUENCE [LARGE SCALE GENOMIC DNA]</scope>
    <source>
        <strain evidence="2">cv. Asha</strain>
    </source>
</reference>
<dbReference type="EMBL" id="CM003608">
    <property type="protein sequence ID" value="KYP65195.1"/>
    <property type="molecule type" value="Genomic_DNA"/>
</dbReference>
<gene>
    <name evidence="1" type="ORF">KK1_011425</name>
</gene>
<evidence type="ECO:0008006" key="3">
    <source>
        <dbReference type="Google" id="ProtNLM"/>
    </source>
</evidence>
<name>A0A151TDS6_CAJCA</name>
<dbReference type="Gramene" id="C.cajan_11100.t">
    <property type="protein sequence ID" value="C.cajan_11100.t.cds1"/>
    <property type="gene ID" value="C.cajan_11100"/>
</dbReference>
<organism evidence="1 2">
    <name type="scientific">Cajanus cajan</name>
    <name type="common">Pigeon pea</name>
    <name type="synonym">Cajanus indicus</name>
    <dbReference type="NCBI Taxonomy" id="3821"/>
    <lineage>
        <taxon>Eukaryota</taxon>
        <taxon>Viridiplantae</taxon>
        <taxon>Streptophyta</taxon>
        <taxon>Embryophyta</taxon>
        <taxon>Tracheophyta</taxon>
        <taxon>Spermatophyta</taxon>
        <taxon>Magnoliopsida</taxon>
        <taxon>eudicotyledons</taxon>
        <taxon>Gunneridae</taxon>
        <taxon>Pentapetalae</taxon>
        <taxon>rosids</taxon>
        <taxon>fabids</taxon>
        <taxon>Fabales</taxon>
        <taxon>Fabaceae</taxon>
        <taxon>Papilionoideae</taxon>
        <taxon>50 kb inversion clade</taxon>
        <taxon>NPAAA clade</taxon>
        <taxon>indigoferoid/millettioid clade</taxon>
        <taxon>Phaseoleae</taxon>
        <taxon>Cajanus</taxon>
    </lineage>
</organism>
<dbReference type="Proteomes" id="UP000075243">
    <property type="component" value="Chromosome 6"/>
</dbReference>
<dbReference type="AlphaFoldDB" id="A0A151TDS6"/>
<protein>
    <recommendedName>
        <fullName evidence="3">GAG-pre-integrase domain-containing protein</fullName>
    </recommendedName>
</protein>